<dbReference type="AlphaFoldDB" id="A0A0G4NM01"/>
<sequence length="153" mass="17125">SLSTKKALYLAKTEDLHFEKVGWDQGNIREVIVRLARGPFVTIECMSGRDVPTPSQPSILLCLLRLDNPHLSRWSVRRRTGPGLSRFRALVLLHPTHRSKQALGLRRLDQRRSHQTPEQGQAPSWAAWCLAKTRSLSTASPVEAADGLPTSLE</sequence>
<gene>
    <name evidence="2" type="ORF">BN1723_007579</name>
</gene>
<name>A0A0G4NM01_VERLO</name>
<dbReference type="Proteomes" id="UP000045706">
    <property type="component" value="Unassembled WGS sequence"/>
</dbReference>
<accession>A0A0G4NM01</accession>
<evidence type="ECO:0000256" key="1">
    <source>
        <dbReference type="SAM" id="MobiDB-lite"/>
    </source>
</evidence>
<organism evidence="2 3">
    <name type="scientific">Verticillium longisporum</name>
    <name type="common">Verticillium dahliae var. longisporum</name>
    <dbReference type="NCBI Taxonomy" id="100787"/>
    <lineage>
        <taxon>Eukaryota</taxon>
        <taxon>Fungi</taxon>
        <taxon>Dikarya</taxon>
        <taxon>Ascomycota</taxon>
        <taxon>Pezizomycotina</taxon>
        <taxon>Sordariomycetes</taxon>
        <taxon>Hypocreomycetidae</taxon>
        <taxon>Glomerellales</taxon>
        <taxon>Plectosphaerellaceae</taxon>
        <taxon>Verticillium</taxon>
    </lineage>
</organism>
<evidence type="ECO:0000313" key="3">
    <source>
        <dbReference type="Proteomes" id="UP000045706"/>
    </source>
</evidence>
<proteinExistence type="predicted"/>
<feature type="non-terminal residue" evidence="2">
    <location>
        <position position="1"/>
    </location>
</feature>
<evidence type="ECO:0000313" key="2">
    <source>
        <dbReference type="EMBL" id="CRK47482.1"/>
    </source>
</evidence>
<feature type="region of interest" description="Disordered" evidence="1">
    <location>
        <begin position="103"/>
        <end position="122"/>
    </location>
</feature>
<dbReference type="EMBL" id="CVQI01036606">
    <property type="protein sequence ID" value="CRK47482.1"/>
    <property type="molecule type" value="Genomic_DNA"/>
</dbReference>
<protein>
    <submittedName>
        <fullName evidence="2">Uncharacterized protein</fullName>
    </submittedName>
</protein>
<reference evidence="3" key="1">
    <citation type="submission" date="2015-05" db="EMBL/GenBank/DDBJ databases">
        <authorList>
            <person name="Fogelqvist Johan"/>
        </authorList>
    </citation>
    <scope>NUCLEOTIDE SEQUENCE [LARGE SCALE GENOMIC DNA]</scope>
</reference>